<comment type="similarity">
    <text evidence="1">Belongs to the 'GDXG' lipolytic enzyme family.</text>
</comment>
<dbReference type="PANTHER" id="PTHR48081:SF8">
    <property type="entry name" value="ALPHA_BETA HYDROLASE FOLD-3 DOMAIN-CONTAINING PROTEIN-RELATED"/>
    <property type="match status" value="1"/>
</dbReference>
<evidence type="ECO:0000313" key="5">
    <source>
        <dbReference type="Proteomes" id="UP000807785"/>
    </source>
</evidence>
<dbReference type="Proteomes" id="UP000807785">
    <property type="component" value="Unassembled WGS sequence"/>
</dbReference>
<evidence type="ECO:0000259" key="3">
    <source>
        <dbReference type="Pfam" id="PF07859"/>
    </source>
</evidence>
<dbReference type="EMBL" id="JADJEV010000004">
    <property type="protein sequence ID" value="MBK6974294.1"/>
    <property type="molecule type" value="Genomic_DNA"/>
</dbReference>
<dbReference type="FunFam" id="3.40.50.1820:FF:000089">
    <property type="entry name" value="Alpha/beta hydrolase"/>
    <property type="match status" value="1"/>
</dbReference>
<gene>
    <name evidence="4" type="ORF">IPH26_15555</name>
</gene>
<dbReference type="InterPro" id="IPR050300">
    <property type="entry name" value="GDXG_lipolytic_enzyme"/>
</dbReference>
<feature type="domain" description="Alpha/beta hydrolase fold-3" evidence="3">
    <location>
        <begin position="83"/>
        <end position="289"/>
    </location>
</feature>
<dbReference type="PANTHER" id="PTHR48081">
    <property type="entry name" value="AB HYDROLASE SUPERFAMILY PROTEIN C4A8.06C"/>
    <property type="match status" value="1"/>
</dbReference>
<evidence type="ECO:0000256" key="2">
    <source>
        <dbReference type="ARBA" id="ARBA00022801"/>
    </source>
</evidence>
<comment type="caution">
    <text evidence="4">The sequence shown here is derived from an EMBL/GenBank/DDBJ whole genome shotgun (WGS) entry which is preliminary data.</text>
</comment>
<proteinExistence type="inferred from homology"/>
<evidence type="ECO:0000256" key="1">
    <source>
        <dbReference type="ARBA" id="ARBA00010515"/>
    </source>
</evidence>
<evidence type="ECO:0000313" key="4">
    <source>
        <dbReference type="EMBL" id="MBK6974294.1"/>
    </source>
</evidence>
<dbReference type="GO" id="GO:0016787">
    <property type="term" value="F:hydrolase activity"/>
    <property type="evidence" value="ECO:0007669"/>
    <property type="project" value="UniProtKB-KW"/>
</dbReference>
<name>A0A9D7E514_9PROT</name>
<dbReference type="InterPro" id="IPR029058">
    <property type="entry name" value="AB_hydrolase_fold"/>
</dbReference>
<reference evidence="4" key="1">
    <citation type="submission" date="2020-10" db="EMBL/GenBank/DDBJ databases">
        <title>Connecting structure to function with the recovery of over 1000 high-quality activated sludge metagenome-assembled genomes encoding full-length rRNA genes using long-read sequencing.</title>
        <authorList>
            <person name="Singleton C.M."/>
            <person name="Petriglieri F."/>
            <person name="Kristensen J.M."/>
            <person name="Kirkegaard R.H."/>
            <person name="Michaelsen T.Y."/>
            <person name="Andersen M.H."/>
            <person name="Karst S.M."/>
            <person name="Dueholm M.S."/>
            <person name="Nielsen P.H."/>
            <person name="Albertsen M."/>
        </authorList>
    </citation>
    <scope>NUCLEOTIDE SEQUENCE</scope>
    <source>
        <strain evidence="4">Bjer_18-Q3-R1-45_BAT3C.347</strain>
    </source>
</reference>
<dbReference type="AlphaFoldDB" id="A0A9D7E514"/>
<dbReference type="InterPro" id="IPR013094">
    <property type="entry name" value="AB_hydrolase_3"/>
</dbReference>
<keyword evidence="2 4" id="KW-0378">Hydrolase</keyword>
<organism evidence="4 5">
    <name type="scientific">Candidatus Methylophosphatis roskildensis</name>
    <dbReference type="NCBI Taxonomy" id="2899263"/>
    <lineage>
        <taxon>Bacteria</taxon>
        <taxon>Pseudomonadati</taxon>
        <taxon>Pseudomonadota</taxon>
        <taxon>Betaproteobacteria</taxon>
        <taxon>Nitrosomonadales</taxon>
        <taxon>Sterolibacteriaceae</taxon>
        <taxon>Candidatus Methylophosphatis</taxon>
    </lineage>
</organism>
<dbReference type="SUPFAM" id="SSF53474">
    <property type="entry name" value="alpha/beta-Hydrolases"/>
    <property type="match status" value="1"/>
</dbReference>
<protein>
    <submittedName>
        <fullName evidence="4">Alpha/beta hydrolase</fullName>
    </submittedName>
</protein>
<accession>A0A9D7E514</accession>
<sequence length="326" mass="35745">MPLHPQSQAMLDRIHRRDTTPFHDLTIEQMRHESQKMHAGFRPEAPAVAEAGELQLVRPDGPTLTARYYRAAGTGKAEALPLLVWFHGGGWTIGDLASYDVLCRELANKARCSVASVAYRLAPENKFPAAIEDADFALRWFLEHAAEIAVDPQRIAVGGDSAGGNLAAVASLLARDRGGLQPCFQLLVYPATDQRGLRPSHTLYAEGYLLTQASIRRFQHCYFHSEAERTDWRASPLLAPDLAGLPPALVITAEYDPLVDDCLAYTERMAAAGVEVSYSCYTGMIHAFFALGGFFDDANRAVDEAAAALLRAFSRSESAGLTRERR</sequence>
<dbReference type="Pfam" id="PF07859">
    <property type="entry name" value="Abhydrolase_3"/>
    <property type="match status" value="1"/>
</dbReference>
<dbReference type="Gene3D" id="3.40.50.1820">
    <property type="entry name" value="alpha/beta hydrolase"/>
    <property type="match status" value="1"/>
</dbReference>